<keyword evidence="4 6" id="KW-1133">Transmembrane helix</keyword>
<name>A0A915XKC1_9BACT</name>
<dbReference type="Pfam" id="PF02653">
    <property type="entry name" value="BPD_transp_2"/>
    <property type="match status" value="1"/>
</dbReference>
<feature type="transmembrane region" description="Helical" evidence="6">
    <location>
        <begin position="271"/>
        <end position="288"/>
    </location>
</feature>
<evidence type="ECO:0000256" key="2">
    <source>
        <dbReference type="ARBA" id="ARBA00022475"/>
    </source>
</evidence>
<dbReference type="CDD" id="cd06574">
    <property type="entry name" value="TM_PBP1_branched-chain-AA_like"/>
    <property type="match status" value="1"/>
</dbReference>
<keyword evidence="3 6" id="KW-0812">Transmembrane</keyword>
<dbReference type="GO" id="GO:0005886">
    <property type="term" value="C:plasma membrane"/>
    <property type="evidence" value="ECO:0007669"/>
    <property type="project" value="UniProtKB-SubCell"/>
</dbReference>
<dbReference type="Proteomes" id="UP001063350">
    <property type="component" value="Chromosome"/>
</dbReference>
<evidence type="ECO:0000313" key="7">
    <source>
        <dbReference type="EMBL" id="BCO08066.1"/>
    </source>
</evidence>
<dbReference type="EMBL" id="AP024233">
    <property type="protein sequence ID" value="BCO08066.1"/>
    <property type="molecule type" value="Genomic_DNA"/>
</dbReference>
<evidence type="ECO:0000256" key="3">
    <source>
        <dbReference type="ARBA" id="ARBA00022692"/>
    </source>
</evidence>
<comment type="subcellular location">
    <subcellularLocation>
        <location evidence="1">Cell membrane</location>
        <topology evidence="1">Multi-pass membrane protein</topology>
    </subcellularLocation>
</comment>
<feature type="transmembrane region" description="Helical" evidence="6">
    <location>
        <begin position="132"/>
        <end position="153"/>
    </location>
</feature>
<reference evidence="7" key="1">
    <citation type="submission" date="2020-12" db="EMBL/GenBank/DDBJ databases">
        <title>Desulfobium dissulfuricans gen. nov., sp. nov., a novel mesophilic, sulfate-reducing bacterium isolated from a deep-sea hydrothermal vent.</title>
        <authorList>
            <person name="Hashimoto Y."/>
            <person name="Tame A."/>
            <person name="Sawayama S."/>
            <person name="Miyazaki J."/>
            <person name="Takai K."/>
            <person name="Nakagawa S."/>
        </authorList>
    </citation>
    <scope>NUCLEOTIDE SEQUENCE</scope>
    <source>
        <strain evidence="7">GF1</strain>
    </source>
</reference>
<gene>
    <name evidence="7" type="ORF">GF1_04420</name>
</gene>
<dbReference type="AlphaFoldDB" id="A0A915XKC1"/>
<evidence type="ECO:0000313" key="8">
    <source>
        <dbReference type="Proteomes" id="UP001063350"/>
    </source>
</evidence>
<feature type="transmembrane region" description="Helical" evidence="6">
    <location>
        <begin position="6"/>
        <end position="27"/>
    </location>
</feature>
<keyword evidence="8" id="KW-1185">Reference proteome</keyword>
<dbReference type="KEGG" id="ddu:GF1_04420"/>
<sequence length="295" mass="30426">MTLYAATGAIEQGFVYGIMVIGVYLTFRILDFPDLTVDGSLPLGAAISAVAITSGVNPYLSLVYAMGGGFLAGMVTAVLNTRFKILHLLASILTMIALYSINIRIMSGPNVALLGVNTVFDPVIGLGVPPHYAGLVVFAAFAILVVSAIIWFLGTELGQAMLATGDNPQMIRSLGVNTHTIIILGVGLSNGLVAFSGALVAQNQGAADVGMGIGTIVAGLASVIIGETIFGTRSTARAFIAALLGSIVYRMAIALALGLNIGGFSFNPSDLNLITAILVVGALIAPQLKDRFLNK</sequence>
<keyword evidence="2" id="KW-1003">Cell membrane</keyword>
<dbReference type="GO" id="GO:0022857">
    <property type="term" value="F:transmembrane transporter activity"/>
    <property type="evidence" value="ECO:0007669"/>
    <property type="project" value="InterPro"/>
</dbReference>
<evidence type="ECO:0000256" key="4">
    <source>
        <dbReference type="ARBA" id="ARBA00022989"/>
    </source>
</evidence>
<keyword evidence="5 6" id="KW-0472">Membrane</keyword>
<feature type="transmembrane region" description="Helical" evidence="6">
    <location>
        <begin position="206"/>
        <end position="226"/>
    </location>
</feature>
<protein>
    <submittedName>
        <fullName evidence="7">ABC transporter permease</fullName>
    </submittedName>
</protein>
<evidence type="ECO:0000256" key="6">
    <source>
        <dbReference type="SAM" id="Phobius"/>
    </source>
</evidence>
<dbReference type="InterPro" id="IPR001851">
    <property type="entry name" value="ABC_transp_permease"/>
</dbReference>
<dbReference type="RefSeq" id="WP_267927996.1">
    <property type="nucleotide sequence ID" value="NZ_AP024233.1"/>
</dbReference>
<dbReference type="PANTHER" id="PTHR32196:SF69">
    <property type="entry name" value="BRANCHED-CHAIN AMINO ACID TRANSPORT SYSTEM, PERMEASE PROTEIN"/>
    <property type="match status" value="1"/>
</dbReference>
<organism evidence="7 8">
    <name type="scientific">Desulfolithobacter dissulfuricans</name>
    <dbReference type="NCBI Taxonomy" id="2795293"/>
    <lineage>
        <taxon>Bacteria</taxon>
        <taxon>Pseudomonadati</taxon>
        <taxon>Thermodesulfobacteriota</taxon>
        <taxon>Desulfobulbia</taxon>
        <taxon>Desulfobulbales</taxon>
        <taxon>Desulfobulbaceae</taxon>
        <taxon>Desulfolithobacter</taxon>
    </lineage>
</organism>
<accession>A0A915XKC1</accession>
<evidence type="ECO:0000256" key="1">
    <source>
        <dbReference type="ARBA" id="ARBA00004651"/>
    </source>
</evidence>
<feature type="transmembrane region" description="Helical" evidence="6">
    <location>
        <begin position="174"/>
        <end position="200"/>
    </location>
</feature>
<proteinExistence type="predicted"/>
<dbReference type="PANTHER" id="PTHR32196">
    <property type="entry name" value="ABC TRANSPORTER PERMEASE PROTEIN YPHD-RELATED-RELATED"/>
    <property type="match status" value="1"/>
</dbReference>
<feature type="transmembrane region" description="Helical" evidence="6">
    <location>
        <begin position="238"/>
        <end position="259"/>
    </location>
</feature>
<feature type="transmembrane region" description="Helical" evidence="6">
    <location>
        <begin position="86"/>
        <end position="105"/>
    </location>
</feature>
<evidence type="ECO:0000256" key="5">
    <source>
        <dbReference type="ARBA" id="ARBA00023136"/>
    </source>
</evidence>